<dbReference type="EMBL" id="CAADEZ010000744">
    <property type="protein sequence ID" value="VFJ73873.1"/>
    <property type="molecule type" value="Genomic_DNA"/>
</dbReference>
<sequence length="29" mass="3235">MLLLLDSNIIIYLAEPGYDSVFVPTPARL</sequence>
<reference evidence="2" key="1">
    <citation type="submission" date="2019-02" db="EMBL/GenBank/DDBJ databases">
        <authorList>
            <person name="Gruber-Vodicka R. H."/>
            <person name="Seah K. B. B."/>
        </authorList>
    </citation>
    <scope>NUCLEOTIDE SEQUENCE</scope>
    <source>
        <strain evidence="2">BECK_BZ163</strain>
        <strain evidence="3">BECK_BZ164</strain>
        <strain evidence="1">BECK_BZ165</strain>
    </source>
</reference>
<name>A0A450TX88_9GAMM</name>
<dbReference type="EMBL" id="CAADFL010000839">
    <property type="protein sequence ID" value="VFK22097.1"/>
    <property type="molecule type" value="Genomic_DNA"/>
</dbReference>
<proteinExistence type="predicted"/>
<protein>
    <submittedName>
        <fullName evidence="2">Uncharacterized protein</fullName>
    </submittedName>
</protein>
<dbReference type="AlphaFoldDB" id="A0A450TX88"/>
<gene>
    <name evidence="2" type="ORF">BECKFM1743A_GA0114220_107442</name>
    <name evidence="3" type="ORF">BECKFM1743B_GA0114221_108392</name>
    <name evidence="1" type="ORF">BECKFM1743C_GA0114222_106384</name>
</gene>
<evidence type="ECO:0000313" key="3">
    <source>
        <dbReference type="EMBL" id="VFK22097.1"/>
    </source>
</evidence>
<accession>A0A450TX88</accession>
<evidence type="ECO:0000313" key="1">
    <source>
        <dbReference type="EMBL" id="VFJ72177.1"/>
    </source>
</evidence>
<evidence type="ECO:0000313" key="2">
    <source>
        <dbReference type="EMBL" id="VFJ73873.1"/>
    </source>
</evidence>
<organism evidence="2">
    <name type="scientific">Candidatus Kentrum sp. FM</name>
    <dbReference type="NCBI Taxonomy" id="2126340"/>
    <lineage>
        <taxon>Bacteria</taxon>
        <taxon>Pseudomonadati</taxon>
        <taxon>Pseudomonadota</taxon>
        <taxon>Gammaproteobacteria</taxon>
        <taxon>Candidatus Kentrum</taxon>
    </lineage>
</organism>
<dbReference type="EMBL" id="CAADFA010000638">
    <property type="protein sequence ID" value="VFJ72177.1"/>
    <property type="molecule type" value="Genomic_DNA"/>
</dbReference>